<dbReference type="InterPro" id="IPR041606">
    <property type="entry name" value="HydF_dimer"/>
</dbReference>
<dbReference type="InterPro" id="IPR040644">
    <property type="entry name" value="HydF_tetramer"/>
</dbReference>
<evidence type="ECO:0000256" key="1">
    <source>
        <dbReference type="ARBA" id="ARBA00022741"/>
    </source>
</evidence>
<dbReference type="CDD" id="cd00880">
    <property type="entry name" value="Era_like"/>
    <property type="match status" value="1"/>
</dbReference>
<keyword evidence="1" id="KW-0547">Nucleotide-binding</keyword>
<dbReference type="Pfam" id="PF18128">
    <property type="entry name" value="HydF_dimer"/>
    <property type="match status" value="1"/>
</dbReference>
<dbReference type="PRINTS" id="PR00326">
    <property type="entry name" value="GTP1OBG"/>
</dbReference>
<dbReference type="PANTHER" id="PTHR42714:SF6">
    <property type="entry name" value="TRANSLATION INITIATION FACTOR IF-2"/>
    <property type="match status" value="1"/>
</dbReference>
<dbReference type="RefSeq" id="WP_326840601.1">
    <property type="nucleotide sequence ID" value="NZ_SVNY01000005.1"/>
</dbReference>
<dbReference type="GO" id="GO:0030488">
    <property type="term" value="P:tRNA methylation"/>
    <property type="evidence" value="ECO:0007669"/>
    <property type="project" value="TreeGrafter"/>
</dbReference>
<dbReference type="EMBL" id="SVNY01000005">
    <property type="protein sequence ID" value="MBE6833943.1"/>
    <property type="molecule type" value="Genomic_DNA"/>
</dbReference>
<name>A0A928KTY4_9FIRM</name>
<reference evidence="6" key="1">
    <citation type="submission" date="2019-04" db="EMBL/GenBank/DDBJ databases">
        <title>Evolution of Biomass-Degrading Anaerobic Consortia Revealed by Metagenomics.</title>
        <authorList>
            <person name="Peng X."/>
        </authorList>
    </citation>
    <scope>NUCLEOTIDE SEQUENCE</scope>
    <source>
        <strain evidence="6">SIG551</strain>
    </source>
</reference>
<feature type="domain" description="G" evidence="3">
    <location>
        <begin position="13"/>
        <end position="128"/>
    </location>
</feature>
<sequence>MEQNQSPRSVSTHIALFGRRNAGKSSLINALTGQNTAIVSDQRGTTTDPVYKSIELFPLGPCVLIDTAGLDDTGELGALRREKSLEVLGRTDIAVYVADAQTGLSAEEEDFLRQLRQRGLPVILVWNKSDLECLPAPEGAISVSAQTGQGVQQLIAVLSNTKPQQKAPGLLDGLVSPGELVLLVTPIDSSAPKGRLILPQQQVLRALLELPAPALVVQPEEIPAALAALAAPPALVITDSQAFARVAELLPPDMPLTSFSILFARAKGDLSELAAGARAIAALKDGDRVLIAEACTHHRQEDDIGKVKIPRWLRQKTGKELHFDFSSGLGYTKQLPEYALVVHCGACMINRAEMLSRIRQAREAEVPIVNYGVLIAYVTGILDRVLQPIPETHKKEGSYA</sequence>
<evidence type="ECO:0000259" key="4">
    <source>
        <dbReference type="Pfam" id="PF18128"/>
    </source>
</evidence>
<dbReference type="GO" id="GO:0005737">
    <property type="term" value="C:cytoplasm"/>
    <property type="evidence" value="ECO:0007669"/>
    <property type="project" value="TreeGrafter"/>
</dbReference>
<dbReference type="NCBIfam" id="TIGR00231">
    <property type="entry name" value="small_GTP"/>
    <property type="match status" value="1"/>
</dbReference>
<feature type="domain" description="Hydrogen maturase F tetramerization" evidence="5">
    <location>
        <begin position="273"/>
        <end position="388"/>
    </location>
</feature>
<evidence type="ECO:0000259" key="3">
    <source>
        <dbReference type="Pfam" id="PF01926"/>
    </source>
</evidence>
<dbReference type="Proteomes" id="UP000754750">
    <property type="component" value="Unassembled WGS sequence"/>
</dbReference>
<proteinExistence type="predicted"/>
<organism evidence="6 7">
    <name type="scientific">Faecalispora sporosphaeroides</name>
    <dbReference type="NCBI Taxonomy" id="1549"/>
    <lineage>
        <taxon>Bacteria</taxon>
        <taxon>Bacillati</taxon>
        <taxon>Bacillota</taxon>
        <taxon>Clostridia</taxon>
        <taxon>Eubacteriales</taxon>
        <taxon>Oscillospiraceae</taxon>
        <taxon>Faecalispora</taxon>
    </lineage>
</organism>
<dbReference type="InterPro" id="IPR006073">
    <property type="entry name" value="GTP-bd"/>
</dbReference>
<dbReference type="InterPro" id="IPR027417">
    <property type="entry name" value="P-loop_NTPase"/>
</dbReference>
<accession>A0A928KTY4</accession>
<comment type="caution">
    <text evidence="6">The sequence shown here is derived from an EMBL/GenBank/DDBJ whole genome shotgun (WGS) entry which is preliminary data.</text>
</comment>
<dbReference type="AlphaFoldDB" id="A0A928KTY4"/>
<evidence type="ECO:0000313" key="7">
    <source>
        <dbReference type="Proteomes" id="UP000754750"/>
    </source>
</evidence>
<keyword evidence="2" id="KW-0342">GTP-binding</keyword>
<dbReference type="GO" id="GO:0005525">
    <property type="term" value="F:GTP binding"/>
    <property type="evidence" value="ECO:0007669"/>
    <property type="project" value="UniProtKB-KW"/>
</dbReference>
<evidence type="ECO:0000256" key="2">
    <source>
        <dbReference type="ARBA" id="ARBA00023134"/>
    </source>
</evidence>
<dbReference type="PANTHER" id="PTHR42714">
    <property type="entry name" value="TRNA MODIFICATION GTPASE GTPBP3"/>
    <property type="match status" value="1"/>
</dbReference>
<feature type="domain" description="Hydrogen maturase F dimerization" evidence="4">
    <location>
        <begin position="170"/>
        <end position="268"/>
    </location>
</feature>
<gene>
    <name evidence="6" type="primary">hydF</name>
    <name evidence="6" type="ORF">E7512_10270</name>
</gene>
<dbReference type="Pfam" id="PF01926">
    <property type="entry name" value="MMR_HSR1"/>
    <property type="match status" value="1"/>
</dbReference>
<protein>
    <submittedName>
        <fullName evidence="6">[FeFe] hydrogenase H-cluster maturation GTPase HydF</fullName>
    </submittedName>
</protein>
<dbReference type="GO" id="GO:0002098">
    <property type="term" value="P:tRNA wobble uridine modification"/>
    <property type="evidence" value="ECO:0007669"/>
    <property type="project" value="TreeGrafter"/>
</dbReference>
<dbReference type="NCBIfam" id="TIGR03918">
    <property type="entry name" value="GTP_HydF"/>
    <property type="match status" value="1"/>
</dbReference>
<dbReference type="SUPFAM" id="SSF52540">
    <property type="entry name" value="P-loop containing nucleoside triphosphate hydrolases"/>
    <property type="match status" value="1"/>
</dbReference>
<dbReference type="Pfam" id="PF18133">
    <property type="entry name" value="HydF_tetramer"/>
    <property type="match status" value="1"/>
</dbReference>
<evidence type="ECO:0000259" key="5">
    <source>
        <dbReference type="Pfam" id="PF18133"/>
    </source>
</evidence>
<dbReference type="Gene3D" id="3.40.50.11410">
    <property type="match status" value="1"/>
</dbReference>
<dbReference type="InterPro" id="IPR005225">
    <property type="entry name" value="Small_GTP-bd"/>
</dbReference>
<dbReference type="Gene3D" id="3.40.50.11420">
    <property type="match status" value="1"/>
</dbReference>
<dbReference type="InterPro" id="IPR023873">
    <property type="entry name" value="FeFe-hyd_GTPase_HydF"/>
</dbReference>
<evidence type="ECO:0000313" key="6">
    <source>
        <dbReference type="EMBL" id="MBE6833943.1"/>
    </source>
</evidence>
<dbReference type="Gene3D" id="3.40.50.300">
    <property type="entry name" value="P-loop containing nucleotide triphosphate hydrolases"/>
    <property type="match status" value="1"/>
</dbReference>